<dbReference type="PANTHER" id="PTHR10430:SF16">
    <property type="entry name" value="PEROXIREDOXIN-5, MITOCHONDRIAL"/>
    <property type="match status" value="1"/>
</dbReference>
<name>A0A9W7E3N5_9STRA</name>
<dbReference type="GO" id="GO:0042744">
    <property type="term" value="P:hydrogen peroxide catabolic process"/>
    <property type="evidence" value="ECO:0007669"/>
    <property type="project" value="TreeGrafter"/>
</dbReference>
<feature type="active site" description="Cysteine sulfenic acid (-SOH) intermediate" evidence="5">
    <location>
        <position position="96"/>
    </location>
</feature>
<evidence type="ECO:0000256" key="5">
    <source>
        <dbReference type="PIRSR" id="PIRSR637944-1"/>
    </source>
</evidence>
<dbReference type="SUPFAM" id="SSF52833">
    <property type="entry name" value="Thioredoxin-like"/>
    <property type="match status" value="1"/>
</dbReference>
<evidence type="ECO:0000256" key="6">
    <source>
        <dbReference type="RuleBase" id="RU366011"/>
    </source>
</evidence>
<dbReference type="AlphaFoldDB" id="A0A9W7E3N5"/>
<dbReference type="CDD" id="cd03013">
    <property type="entry name" value="PRX5_like"/>
    <property type="match status" value="1"/>
</dbReference>
<dbReference type="OrthoDB" id="1882547at2759"/>
<reference evidence="9" key="1">
    <citation type="journal article" date="2023" name="Commun. Biol.">
        <title>Genome analysis of Parmales, the sister group of diatoms, reveals the evolutionary specialization of diatoms from phago-mixotrophs to photoautotrophs.</title>
        <authorList>
            <person name="Ban H."/>
            <person name="Sato S."/>
            <person name="Yoshikawa S."/>
            <person name="Yamada K."/>
            <person name="Nakamura Y."/>
            <person name="Ichinomiya M."/>
            <person name="Sato N."/>
            <person name="Blanc-Mathieu R."/>
            <person name="Endo H."/>
            <person name="Kuwata A."/>
            <person name="Ogata H."/>
        </authorList>
    </citation>
    <scope>NUCLEOTIDE SEQUENCE [LARGE SCALE GENOMIC DNA]</scope>
    <source>
        <strain evidence="9">NIES 3701</strain>
    </source>
</reference>
<comment type="similarity">
    <text evidence="1 6">Belongs to the peroxiredoxin family. Prx5 subfamily.</text>
</comment>
<protein>
    <recommendedName>
        <fullName evidence="7">Redoxin domain-containing protein</fullName>
    </recommendedName>
</protein>
<comment type="function">
    <text evidence="6">Thiol-specific peroxidase that catalyzes the reduction of hydrogen peroxide and organic hydroperoxides to water and alcohols, respectively. Plays a role in cell protection against oxidative stress by detoxifying peroxides.</text>
</comment>
<dbReference type="GO" id="GO:0034599">
    <property type="term" value="P:cellular response to oxidative stress"/>
    <property type="evidence" value="ECO:0007669"/>
    <property type="project" value="InterPro"/>
</dbReference>
<dbReference type="GO" id="GO:0008379">
    <property type="term" value="F:thioredoxin peroxidase activity"/>
    <property type="evidence" value="ECO:0007669"/>
    <property type="project" value="InterPro"/>
</dbReference>
<evidence type="ECO:0000256" key="2">
    <source>
        <dbReference type="ARBA" id="ARBA00022559"/>
    </source>
</evidence>
<evidence type="ECO:0000256" key="3">
    <source>
        <dbReference type="ARBA" id="ARBA00022862"/>
    </source>
</evidence>
<comment type="caution">
    <text evidence="8">The sequence shown here is derived from an EMBL/GenBank/DDBJ whole genome shotgun (WGS) entry which is preliminary data.</text>
</comment>
<accession>A0A9W7E3N5</accession>
<dbReference type="InterPro" id="IPR013740">
    <property type="entry name" value="Redoxin"/>
</dbReference>
<dbReference type="Pfam" id="PF08534">
    <property type="entry name" value="Redoxin"/>
    <property type="match status" value="1"/>
</dbReference>
<evidence type="ECO:0000256" key="4">
    <source>
        <dbReference type="ARBA" id="ARBA00023002"/>
    </source>
</evidence>
<dbReference type="InterPro" id="IPR036249">
    <property type="entry name" value="Thioredoxin-like_sf"/>
</dbReference>
<keyword evidence="2 6" id="KW-0575">Peroxidase</keyword>
<keyword evidence="9" id="KW-1185">Reference proteome</keyword>
<dbReference type="Proteomes" id="UP001165085">
    <property type="component" value="Unassembled WGS sequence"/>
</dbReference>
<feature type="domain" description="Redoxin" evidence="7">
    <location>
        <begin position="68"/>
        <end position="190"/>
    </location>
</feature>
<sequence>MRSSNKDHSSFSLPQNCLMYLLIALFVIVLAMSADALVAPTTSSSATKVGLDLKPASISLKLGLPEYKSEKVDLNSLLAGKKVVILTVPGAFTPGCSKSHLPSFVNSFDAFKSKGVDSIICTATNDAHVMRFWGADQNCGDKVMMLSDDSGALVDFMGMAKQEATMKRSQRYTMVVDDGLITGWFPGVGTDGVKQPENAWAPNVLENL</sequence>
<evidence type="ECO:0000259" key="7">
    <source>
        <dbReference type="Pfam" id="PF08534"/>
    </source>
</evidence>
<evidence type="ECO:0000313" key="9">
    <source>
        <dbReference type="Proteomes" id="UP001165085"/>
    </source>
</evidence>
<dbReference type="Gene3D" id="3.40.30.10">
    <property type="entry name" value="Glutaredoxin"/>
    <property type="match status" value="1"/>
</dbReference>
<evidence type="ECO:0000256" key="1">
    <source>
        <dbReference type="ARBA" id="ARBA00010505"/>
    </source>
</evidence>
<dbReference type="GO" id="GO:0005737">
    <property type="term" value="C:cytoplasm"/>
    <property type="evidence" value="ECO:0007669"/>
    <property type="project" value="TreeGrafter"/>
</dbReference>
<keyword evidence="3 6" id="KW-0049">Antioxidant</keyword>
<gene>
    <name evidence="8" type="ORF">TrST_g1138</name>
</gene>
<dbReference type="InterPro" id="IPR037944">
    <property type="entry name" value="PRX5-like"/>
</dbReference>
<keyword evidence="4 6" id="KW-0560">Oxidoreductase</keyword>
<organism evidence="8 9">
    <name type="scientific">Triparma strigata</name>
    <dbReference type="NCBI Taxonomy" id="1606541"/>
    <lineage>
        <taxon>Eukaryota</taxon>
        <taxon>Sar</taxon>
        <taxon>Stramenopiles</taxon>
        <taxon>Ochrophyta</taxon>
        <taxon>Bolidophyceae</taxon>
        <taxon>Parmales</taxon>
        <taxon>Triparmaceae</taxon>
        <taxon>Triparma</taxon>
    </lineage>
</organism>
<dbReference type="PANTHER" id="PTHR10430">
    <property type="entry name" value="PEROXIREDOXIN"/>
    <property type="match status" value="1"/>
</dbReference>
<proteinExistence type="inferred from homology"/>
<dbReference type="GO" id="GO:0045454">
    <property type="term" value="P:cell redox homeostasis"/>
    <property type="evidence" value="ECO:0007669"/>
    <property type="project" value="TreeGrafter"/>
</dbReference>
<evidence type="ECO:0000313" key="8">
    <source>
        <dbReference type="EMBL" id="GMH64070.1"/>
    </source>
</evidence>
<keyword evidence="6" id="KW-0676">Redox-active center</keyword>
<dbReference type="EMBL" id="BRXY01000091">
    <property type="protein sequence ID" value="GMH64070.1"/>
    <property type="molecule type" value="Genomic_DNA"/>
</dbReference>